<proteinExistence type="predicted"/>
<feature type="compositionally biased region" description="Acidic residues" evidence="1">
    <location>
        <begin position="848"/>
        <end position="861"/>
    </location>
</feature>
<feature type="compositionally biased region" description="Polar residues" evidence="1">
    <location>
        <begin position="986"/>
        <end position="997"/>
    </location>
</feature>
<sequence>MEPTKEEVETRPQAPLEVAQFLLPRPMPFQQNIQGHLVGYNLYTQQSAGAWRQNIVYQQPEAVGPSPHPPHQPPPHPAFFPSPWPPTHHHFMPPAFTSFTARLSEPPQPPVFPGPPHSHFTATHPVPTPVPSAARHRDQTATAAPTPARQPEPRQREGYLDQIPTPAALQGIGEMASPTGVSRMASPQRFRGASPPPMARSRPVPVRSETGTAHTGPLPQRASIRVTPAPGGGIAGALSPRMHPGVPPFAQALPLLPPPGDGRRPAQASPQLGPTPPQMPPPPFAQPRSHFPPPLMGGMPDRRTVAFMPHEGRGLLPPPMVLGTHTPPLPRPMGGPPAPLAGAPPPGAWTPMMHVPPVQQPVPAGDVQPEDASPLHVKVKTEEGPESAVVQRKALVGRKKGKPSKDEVQRARDQEKPTAATEADTQDDGGAVRGGGPVPEAGPVQTSRSPRRSRGQSEKGKGVEKPKRSSNRSPRVHRETQGVQTAIARLLSPRLDEPRRPTPPRRPPHANLSSHPPLETPTRAGVLPVPLSPDGIVRGPEHIDAAQVAARDARHLHQQQQAQQQRSGEPPLTPSLVHPGVTGTPHVPKATPSIEPKSAGESLMTSPLVPERAVQGRGGERERVMLDEEEDEDEDEEEDEEDEEGEDESSGEEDEEEEEESEEEEEEEYEEGQTTRRNEEATGDADAEDDVQAPATEEVIDPRDQSPAAAAAAAAGATRNNVEVSSPLFDNRQHQSSLLSLQAELIQAEGVLDEEEEEERRKEQNSNSSEKSESSPSIVTGDTPIHASGDAAGEKDAEATPPSPPRILYSDYTTPQAEAQSFSPPSFAAAAAAGTVADPSVESARESEEVEAEEGGEEEEKEGPAQDRDAPAVPVPPEMSMGTRQGSTLSDAAAWVFIDPQELHTLSPSPAKPTETETGSATAAAASGEDQEEEEGDKEEVPSPQREPAPSAAGEGDAPKETAPAAAAAATATRGGHVADRYLHHLSQNKSKSSLQGVGSPKSPSPLEKLEVPEGAEEGPGGD</sequence>
<feature type="compositionally biased region" description="Acidic residues" evidence="1">
    <location>
        <begin position="929"/>
        <end position="938"/>
    </location>
</feature>
<evidence type="ECO:0000256" key="1">
    <source>
        <dbReference type="SAM" id="MobiDB-lite"/>
    </source>
</evidence>
<name>A0A0G4FC87_9ALVE</name>
<feature type="compositionally biased region" description="Acidic residues" evidence="1">
    <location>
        <begin position="627"/>
        <end position="671"/>
    </location>
</feature>
<feature type="region of interest" description="Disordered" evidence="1">
    <location>
        <begin position="900"/>
        <end position="1023"/>
    </location>
</feature>
<accession>A0A0G4FC87</accession>
<dbReference type="AlphaFoldDB" id="A0A0G4FC87"/>
<dbReference type="EMBL" id="CDMZ01000254">
    <property type="protein sequence ID" value="CEM10277.1"/>
    <property type="molecule type" value="Genomic_DNA"/>
</dbReference>
<feature type="compositionally biased region" description="Low complexity" evidence="1">
    <location>
        <begin position="355"/>
        <end position="367"/>
    </location>
</feature>
<feature type="compositionally biased region" description="Low complexity" evidence="1">
    <location>
        <begin position="817"/>
        <end position="833"/>
    </location>
</feature>
<feature type="region of interest" description="Disordered" evidence="1">
    <location>
        <begin position="749"/>
        <end position="887"/>
    </location>
</feature>
<dbReference type="VEuPathDB" id="CryptoDB:Cvel_3069"/>
<feature type="compositionally biased region" description="Low complexity" evidence="1">
    <location>
        <begin position="916"/>
        <end position="928"/>
    </location>
</feature>
<feature type="compositionally biased region" description="Low complexity" evidence="1">
    <location>
        <begin position="708"/>
        <end position="717"/>
    </location>
</feature>
<feature type="region of interest" description="Disordered" evidence="1">
    <location>
        <begin position="102"/>
        <end position="158"/>
    </location>
</feature>
<feature type="compositionally biased region" description="Acidic residues" evidence="1">
    <location>
        <begin position="681"/>
        <end position="691"/>
    </location>
</feature>
<feature type="compositionally biased region" description="Basic and acidic residues" evidence="1">
    <location>
        <begin position="403"/>
        <end position="416"/>
    </location>
</feature>
<feature type="compositionally biased region" description="Pro residues" evidence="1">
    <location>
        <begin position="327"/>
        <end position="348"/>
    </location>
</feature>
<feature type="compositionally biased region" description="Low complexity" evidence="1">
    <location>
        <begin position="765"/>
        <end position="777"/>
    </location>
</feature>
<feature type="compositionally biased region" description="Basic and acidic residues" evidence="1">
    <location>
        <begin position="455"/>
        <end position="467"/>
    </location>
</feature>
<evidence type="ECO:0000313" key="2">
    <source>
        <dbReference type="EMBL" id="CEM10277.1"/>
    </source>
</evidence>
<protein>
    <submittedName>
        <fullName evidence="2">Uncharacterized protein</fullName>
    </submittedName>
</protein>
<feature type="compositionally biased region" description="Pro residues" evidence="1">
    <location>
        <begin position="106"/>
        <end position="116"/>
    </location>
</feature>
<feature type="compositionally biased region" description="Pro residues" evidence="1">
    <location>
        <begin position="273"/>
        <end position="295"/>
    </location>
</feature>
<feature type="compositionally biased region" description="Low complexity" evidence="1">
    <location>
        <begin position="962"/>
        <end position="973"/>
    </location>
</feature>
<reference evidence="2" key="1">
    <citation type="submission" date="2014-11" db="EMBL/GenBank/DDBJ databases">
        <authorList>
            <person name="Otto D Thomas"/>
            <person name="Naeem Raeece"/>
        </authorList>
    </citation>
    <scope>NUCLEOTIDE SEQUENCE</scope>
</reference>
<feature type="region of interest" description="Disordered" evidence="1">
    <location>
        <begin position="177"/>
        <end position="720"/>
    </location>
</feature>
<organism evidence="2">
    <name type="scientific">Chromera velia CCMP2878</name>
    <dbReference type="NCBI Taxonomy" id="1169474"/>
    <lineage>
        <taxon>Eukaryota</taxon>
        <taxon>Sar</taxon>
        <taxon>Alveolata</taxon>
        <taxon>Colpodellida</taxon>
        <taxon>Chromeraceae</taxon>
        <taxon>Chromera</taxon>
    </lineage>
</organism>
<gene>
    <name evidence="2" type="ORF">Cvel_3069</name>
</gene>
<feature type="compositionally biased region" description="Low complexity" evidence="1">
    <location>
        <begin position="140"/>
        <end position="149"/>
    </location>
</feature>